<gene>
    <name evidence="1" type="ORF">CC78DRAFT_581903</name>
</gene>
<protein>
    <submittedName>
        <fullName evidence="1">Uncharacterized protein</fullName>
    </submittedName>
</protein>
<keyword evidence="2" id="KW-1185">Reference proteome</keyword>
<evidence type="ECO:0000313" key="1">
    <source>
        <dbReference type="EMBL" id="KAF2263022.1"/>
    </source>
</evidence>
<reference evidence="2" key="1">
    <citation type="journal article" date="2020" name="Stud. Mycol.">
        <title>101 Dothideomycetes genomes: A test case for predicting lifestyles and emergence of pathogens.</title>
        <authorList>
            <person name="Haridas S."/>
            <person name="Albert R."/>
            <person name="Binder M."/>
            <person name="Bloem J."/>
            <person name="LaButti K."/>
            <person name="Salamov A."/>
            <person name="Andreopoulos B."/>
            <person name="Baker S."/>
            <person name="Barry K."/>
            <person name="Bills G."/>
            <person name="Bluhm B."/>
            <person name="Cannon C."/>
            <person name="Castanera R."/>
            <person name="Culley D."/>
            <person name="Daum C."/>
            <person name="Ezra D."/>
            <person name="Gonzalez J."/>
            <person name="Henrissat B."/>
            <person name="Kuo A."/>
            <person name="Liang C."/>
            <person name="Lipzen A."/>
            <person name="Lutzoni F."/>
            <person name="Magnuson J."/>
            <person name="Mondo S."/>
            <person name="Nolan M."/>
            <person name="Ohm R."/>
            <person name="Pangilinan J."/>
            <person name="Park H.-J."/>
            <person name="Ramirez L."/>
            <person name="Alfaro M."/>
            <person name="Sun H."/>
            <person name="Tritt A."/>
            <person name="Yoshinaga Y."/>
            <person name="Zwiers L.-H."/>
            <person name="Turgeon B."/>
            <person name="Goodwin S."/>
            <person name="Spatafora J."/>
            <person name="Crous P."/>
            <person name="Grigoriev I."/>
        </authorList>
    </citation>
    <scope>NUCLEOTIDE SEQUENCE [LARGE SCALE GENOMIC DNA]</scope>
    <source>
        <strain evidence="2">CBS 304.66</strain>
    </source>
</reference>
<name>A0A9P4N235_9PLEO</name>
<sequence>MRSAVASHMTFFLFRQSRRLPLLLSPGIAYSFLSSSPDHRASSTVASIEPPCAFHSRDPEIGVSTAIPARHPTSSASTRALEDYRSCPRPLAQQRLANPSIPNLLETPFAKPSIRLAIPRPPGHNNGQGAKACVVRRWHVQAILGCSSSDLGDKCVASTERTGTADGHPSRPRPSTMGAYLRNRIAHTPIPPWKEDNSMVFPPRTGDGHRAAHVARDGCYASHVLLRLHSYCSCILIPRNSSSRYTDLP</sequence>
<dbReference type="AlphaFoldDB" id="A0A9P4N235"/>
<dbReference type="Proteomes" id="UP000800093">
    <property type="component" value="Unassembled WGS sequence"/>
</dbReference>
<organism evidence="1 2">
    <name type="scientific">Lojkania enalia</name>
    <dbReference type="NCBI Taxonomy" id="147567"/>
    <lineage>
        <taxon>Eukaryota</taxon>
        <taxon>Fungi</taxon>
        <taxon>Dikarya</taxon>
        <taxon>Ascomycota</taxon>
        <taxon>Pezizomycotina</taxon>
        <taxon>Dothideomycetes</taxon>
        <taxon>Pleosporomycetidae</taxon>
        <taxon>Pleosporales</taxon>
        <taxon>Pleosporales incertae sedis</taxon>
        <taxon>Lojkania</taxon>
    </lineage>
</organism>
<dbReference type="EMBL" id="ML986632">
    <property type="protein sequence ID" value="KAF2263022.1"/>
    <property type="molecule type" value="Genomic_DNA"/>
</dbReference>
<comment type="caution">
    <text evidence="1">The sequence shown here is derived from an EMBL/GenBank/DDBJ whole genome shotgun (WGS) entry which is preliminary data.</text>
</comment>
<evidence type="ECO:0000313" key="2">
    <source>
        <dbReference type="Proteomes" id="UP000800093"/>
    </source>
</evidence>
<accession>A0A9P4N235</accession>
<proteinExistence type="predicted"/>